<dbReference type="Proteomes" id="UP000805193">
    <property type="component" value="Unassembled WGS sequence"/>
</dbReference>
<accession>A0AC60PY59</accession>
<dbReference type="EMBL" id="JABSTQ010009777">
    <property type="protein sequence ID" value="KAG0425999.1"/>
    <property type="molecule type" value="Genomic_DNA"/>
</dbReference>
<evidence type="ECO:0000313" key="2">
    <source>
        <dbReference type="Proteomes" id="UP000805193"/>
    </source>
</evidence>
<gene>
    <name evidence="1" type="ORF">HPB47_026857</name>
</gene>
<proteinExistence type="predicted"/>
<keyword evidence="2" id="KW-1185">Reference proteome</keyword>
<sequence length="306" mass="34838">MIDGVPYTPLVKPEVCREALRFKPTADDVVLVTYPKSGTHWATQVVLLVLNKGQSSRDHADLTRQAPFIEANGVGHSERLPRLLHTHLPFERLQYDEDSKYIYVGHNPYDTCVSFYHHAKGLPHFRFQDGTFEDFVNAFINDRVGHGDQLEHVLSGYAKRNEPNLFFLTYERLKADTGRTVLELAKFLGEPYATMFERENSLMDEILLKSSVGYMKKMLEVSPEELPVIYNNPPPPPHVEAELPKIRSGPRAACNVRNGTPGDWRSHFTPELLERMEAWIGEKTRGSDLMDLWGREFTATNLTAAA</sequence>
<name>A0AC60PY59_IXOPE</name>
<evidence type="ECO:0000313" key="1">
    <source>
        <dbReference type="EMBL" id="KAG0425999.1"/>
    </source>
</evidence>
<organism evidence="1 2">
    <name type="scientific">Ixodes persulcatus</name>
    <name type="common">Taiga tick</name>
    <dbReference type="NCBI Taxonomy" id="34615"/>
    <lineage>
        <taxon>Eukaryota</taxon>
        <taxon>Metazoa</taxon>
        <taxon>Ecdysozoa</taxon>
        <taxon>Arthropoda</taxon>
        <taxon>Chelicerata</taxon>
        <taxon>Arachnida</taxon>
        <taxon>Acari</taxon>
        <taxon>Parasitiformes</taxon>
        <taxon>Ixodida</taxon>
        <taxon>Ixodoidea</taxon>
        <taxon>Ixodidae</taxon>
        <taxon>Ixodinae</taxon>
        <taxon>Ixodes</taxon>
    </lineage>
</organism>
<reference evidence="1 2" key="1">
    <citation type="journal article" date="2020" name="Cell">
        <title>Large-Scale Comparative Analyses of Tick Genomes Elucidate Their Genetic Diversity and Vector Capacities.</title>
        <authorList>
            <consortium name="Tick Genome and Microbiome Consortium (TIGMIC)"/>
            <person name="Jia N."/>
            <person name="Wang J."/>
            <person name="Shi W."/>
            <person name="Du L."/>
            <person name="Sun Y."/>
            <person name="Zhan W."/>
            <person name="Jiang J.F."/>
            <person name="Wang Q."/>
            <person name="Zhang B."/>
            <person name="Ji P."/>
            <person name="Bell-Sakyi L."/>
            <person name="Cui X.M."/>
            <person name="Yuan T.T."/>
            <person name="Jiang B.G."/>
            <person name="Yang W.F."/>
            <person name="Lam T.T."/>
            <person name="Chang Q.C."/>
            <person name="Ding S.J."/>
            <person name="Wang X.J."/>
            <person name="Zhu J.G."/>
            <person name="Ruan X.D."/>
            <person name="Zhao L."/>
            <person name="Wei J.T."/>
            <person name="Ye R.Z."/>
            <person name="Que T.C."/>
            <person name="Du C.H."/>
            <person name="Zhou Y.H."/>
            <person name="Cheng J.X."/>
            <person name="Dai P.F."/>
            <person name="Guo W.B."/>
            <person name="Han X.H."/>
            <person name="Huang E.J."/>
            <person name="Li L.F."/>
            <person name="Wei W."/>
            <person name="Gao Y.C."/>
            <person name="Liu J.Z."/>
            <person name="Shao H.Z."/>
            <person name="Wang X."/>
            <person name="Wang C.C."/>
            <person name="Yang T.C."/>
            <person name="Huo Q.B."/>
            <person name="Li W."/>
            <person name="Chen H.Y."/>
            <person name="Chen S.E."/>
            <person name="Zhou L.G."/>
            <person name="Ni X.B."/>
            <person name="Tian J.H."/>
            <person name="Sheng Y."/>
            <person name="Liu T."/>
            <person name="Pan Y.S."/>
            <person name="Xia L.Y."/>
            <person name="Li J."/>
            <person name="Zhao F."/>
            <person name="Cao W.C."/>
        </authorList>
    </citation>
    <scope>NUCLEOTIDE SEQUENCE [LARGE SCALE GENOMIC DNA]</scope>
    <source>
        <strain evidence="1">Iper-2018</strain>
    </source>
</reference>
<protein>
    <submittedName>
        <fullName evidence="1">Uncharacterized protein</fullName>
    </submittedName>
</protein>
<comment type="caution">
    <text evidence="1">The sequence shown here is derived from an EMBL/GenBank/DDBJ whole genome shotgun (WGS) entry which is preliminary data.</text>
</comment>